<gene>
    <name evidence="2" type="ORF">SKAU_G00249320</name>
</gene>
<dbReference type="EMBL" id="JAINUF010000009">
    <property type="protein sequence ID" value="KAJ8349802.1"/>
    <property type="molecule type" value="Genomic_DNA"/>
</dbReference>
<evidence type="ECO:0000259" key="1">
    <source>
        <dbReference type="Pfam" id="PF03372"/>
    </source>
</evidence>
<dbReference type="PANTHER" id="PTHR46670">
    <property type="entry name" value="ENDO/EXONUCLEASE/PHOSPHATASE DOMAIN-CONTAINING PROTEIN"/>
    <property type="match status" value="1"/>
</dbReference>
<dbReference type="PANTHER" id="PTHR46670:SF3">
    <property type="entry name" value="ENDONUCLEASE_EXONUCLEASE_PHOSPHATASE DOMAIN-CONTAINING PROTEIN"/>
    <property type="match status" value="1"/>
</dbReference>
<dbReference type="SUPFAM" id="SSF56219">
    <property type="entry name" value="DNase I-like"/>
    <property type="match status" value="1"/>
</dbReference>
<organism evidence="2 3">
    <name type="scientific">Synaphobranchus kaupii</name>
    <name type="common">Kaup's arrowtooth eel</name>
    <dbReference type="NCBI Taxonomy" id="118154"/>
    <lineage>
        <taxon>Eukaryota</taxon>
        <taxon>Metazoa</taxon>
        <taxon>Chordata</taxon>
        <taxon>Craniata</taxon>
        <taxon>Vertebrata</taxon>
        <taxon>Euteleostomi</taxon>
        <taxon>Actinopterygii</taxon>
        <taxon>Neopterygii</taxon>
        <taxon>Teleostei</taxon>
        <taxon>Anguilliformes</taxon>
        <taxon>Synaphobranchidae</taxon>
        <taxon>Synaphobranchus</taxon>
    </lineage>
</organism>
<reference evidence="2" key="1">
    <citation type="journal article" date="2023" name="Science">
        <title>Genome structures resolve the early diversification of teleost fishes.</title>
        <authorList>
            <person name="Parey E."/>
            <person name="Louis A."/>
            <person name="Montfort J."/>
            <person name="Bouchez O."/>
            <person name="Roques C."/>
            <person name="Iampietro C."/>
            <person name="Lluch J."/>
            <person name="Castinel A."/>
            <person name="Donnadieu C."/>
            <person name="Desvignes T."/>
            <person name="Floi Bucao C."/>
            <person name="Jouanno E."/>
            <person name="Wen M."/>
            <person name="Mejri S."/>
            <person name="Dirks R."/>
            <person name="Jansen H."/>
            <person name="Henkel C."/>
            <person name="Chen W.J."/>
            <person name="Zahm M."/>
            <person name="Cabau C."/>
            <person name="Klopp C."/>
            <person name="Thompson A.W."/>
            <person name="Robinson-Rechavi M."/>
            <person name="Braasch I."/>
            <person name="Lecointre G."/>
            <person name="Bobe J."/>
            <person name="Postlethwait J.H."/>
            <person name="Berthelot C."/>
            <person name="Roest Crollius H."/>
            <person name="Guiguen Y."/>
        </authorList>
    </citation>
    <scope>NUCLEOTIDE SEQUENCE</scope>
    <source>
        <strain evidence="2">WJC10195</strain>
    </source>
</reference>
<dbReference type="Proteomes" id="UP001152622">
    <property type="component" value="Chromosome 9"/>
</dbReference>
<feature type="domain" description="Endonuclease/exonuclease/phosphatase" evidence="1">
    <location>
        <begin position="49"/>
        <end position="169"/>
    </location>
</feature>
<name>A0A9Q1F2Y3_SYNKA</name>
<comment type="caution">
    <text evidence="2">The sequence shown here is derived from an EMBL/GenBank/DDBJ whole genome shotgun (WGS) entry which is preliminary data.</text>
</comment>
<dbReference type="GO" id="GO:0003824">
    <property type="term" value="F:catalytic activity"/>
    <property type="evidence" value="ECO:0007669"/>
    <property type="project" value="InterPro"/>
</dbReference>
<dbReference type="Gene3D" id="3.60.10.10">
    <property type="entry name" value="Endonuclease/exonuclease/phosphatase"/>
    <property type="match status" value="1"/>
</dbReference>
<evidence type="ECO:0000313" key="2">
    <source>
        <dbReference type="EMBL" id="KAJ8349802.1"/>
    </source>
</evidence>
<keyword evidence="3" id="KW-1185">Reference proteome</keyword>
<evidence type="ECO:0000313" key="3">
    <source>
        <dbReference type="Proteomes" id="UP001152622"/>
    </source>
</evidence>
<proteinExistence type="predicted"/>
<protein>
    <recommendedName>
        <fullName evidence="1">Endonuclease/exonuclease/phosphatase domain-containing protein</fullName>
    </recommendedName>
</protein>
<dbReference type="InterPro" id="IPR005135">
    <property type="entry name" value="Endo/exonuclease/phosphatase"/>
</dbReference>
<feature type="non-terminal residue" evidence="2">
    <location>
        <position position="1"/>
    </location>
</feature>
<sequence length="173" mass="18500">GPTTAGTARLTWSAHPCPLIRNFQWWVDYGIASQLPRKLTSSLPMLSLHFLALTETWITPDNTATPAALSAGYSFSHTPRASGRGPLSAFLDELDTLLSSFPEDGTPVILLGDFSLQPESSELSSGASLLQSFALTQSPSPATHKTGNQLDLVLTRSCTTSELTVDHHPPARG</sequence>
<accession>A0A9Q1F2Y3</accession>
<dbReference type="AlphaFoldDB" id="A0A9Q1F2Y3"/>
<dbReference type="OrthoDB" id="419189at2759"/>
<dbReference type="InterPro" id="IPR036691">
    <property type="entry name" value="Endo/exonu/phosph_ase_sf"/>
</dbReference>
<dbReference type="Pfam" id="PF03372">
    <property type="entry name" value="Exo_endo_phos"/>
    <property type="match status" value="1"/>
</dbReference>